<dbReference type="AlphaFoldDB" id="A0A931I0W3"/>
<proteinExistence type="predicted"/>
<name>A0A931I0W3_9HYPH</name>
<keyword evidence="3" id="KW-1185">Reference proteome</keyword>
<comment type="caution">
    <text evidence="2">The sequence shown here is derived from an EMBL/GenBank/DDBJ whole genome shotgun (WGS) entry which is preliminary data.</text>
</comment>
<protein>
    <submittedName>
        <fullName evidence="2">BLUF domain-containing protein</fullName>
    </submittedName>
</protein>
<sequence length="142" mass="15772">MKLVSLIYVSTVSLGLTKAEVADIVSESARNNERNEITGLLLYNGLNFCQVIEGEADAIEALYRRLGTDPRHTGIVRILHRPIETREFDGWSMAFGDVEPLAHIDGEGRFWKTSAQIAALLDRVTSIETRGILQSFNTLQPA</sequence>
<organism evidence="2 3">
    <name type="scientific">Methylobrevis albus</name>
    <dbReference type="NCBI Taxonomy" id="2793297"/>
    <lineage>
        <taxon>Bacteria</taxon>
        <taxon>Pseudomonadati</taxon>
        <taxon>Pseudomonadota</taxon>
        <taxon>Alphaproteobacteria</taxon>
        <taxon>Hyphomicrobiales</taxon>
        <taxon>Pleomorphomonadaceae</taxon>
        <taxon>Methylobrevis</taxon>
    </lineage>
</organism>
<dbReference type="InterPro" id="IPR007024">
    <property type="entry name" value="BLUF_domain"/>
</dbReference>
<accession>A0A931I0W3</accession>
<dbReference type="SMART" id="SM01034">
    <property type="entry name" value="BLUF"/>
    <property type="match status" value="1"/>
</dbReference>
<dbReference type="GO" id="GO:0071949">
    <property type="term" value="F:FAD binding"/>
    <property type="evidence" value="ECO:0007669"/>
    <property type="project" value="InterPro"/>
</dbReference>
<dbReference type="SUPFAM" id="SSF54975">
    <property type="entry name" value="Acylphosphatase/BLUF domain-like"/>
    <property type="match status" value="1"/>
</dbReference>
<dbReference type="Gene3D" id="3.30.70.100">
    <property type="match status" value="1"/>
</dbReference>
<dbReference type="Proteomes" id="UP000631694">
    <property type="component" value="Unassembled WGS sequence"/>
</dbReference>
<evidence type="ECO:0000259" key="1">
    <source>
        <dbReference type="PROSITE" id="PS50925"/>
    </source>
</evidence>
<dbReference type="Pfam" id="PF04940">
    <property type="entry name" value="BLUF"/>
    <property type="match status" value="1"/>
</dbReference>
<evidence type="ECO:0000313" key="3">
    <source>
        <dbReference type="Proteomes" id="UP000631694"/>
    </source>
</evidence>
<dbReference type="InterPro" id="IPR036046">
    <property type="entry name" value="Acylphosphatase-like_dom_sf"/>
</dbReference>
<gene>
    <name evidence="2" type="ORF">I5731_03645</name>
</gene>
<dbReference type="PROSITE" id="PS50925">
    <property type="entry name" value="BLUF"/>
    <property type="match status" value="1"/>
</dbReference>
<dbReference type="RefSeq" id="WP_197309998.1">
    <property type="nucleotide sequence ID" value="NZ_JADZLT010000040.1"/>
</dbReference>
<reference evidence="2" key="1">
    <citation type="submission" date="2020-12" db="EMBL/GenBank/DDBJ databases">
        <title>Methylobrevis albus sp. nov., isolated from fresh water lack sediment.</title>
        <authorList>
            <person name="Zou Q."/>
        </authorList>
    </citation>
    <scope>NUCLEOTIDE SEQUENCE</scope>
    <source>
        <strain evidence="2">L22</strain>
    </source>
</reference>
<dbReference type="EMBL" id="JADZLT010000040">
    <property type="protein sequence ID" value="MBH0236908.1"/>
    <property type="molecule type" value="Genomic_DNA"/>
</dbReference>
<feature type="domain" description="BLUF" evidence="1">
    <location>
        <begin position="3"/>
        <end position="94"/>
    </location>
</feature>
<dbReference type="GO" id="GO:0009882">
    <property type="term" value="F:blue light photoreceptor activity"/>
    <property type="evidence" value="ECO:0007669"/>
    <property type="project" value="InterPro"/>
</dbReference>
<evidence type="ECO:0000313" key="2">
    <source>
        <dbReference type="EMBL" id="MBH0236908.1"/>
    </source>
</evidence>